<gene>
    <name evidence="1" type="ORF">I4F81_005628</name>
</gene>
<dbReference type="EMBL" id="CM020619">
    <property type="protein sequence ID" value="KAK1863064.1"/>
    <property type="molecule type" value="Genomic_DNA"/>
</dbReference>
<organism evidence="1 2">
    <name type="scientific">Pyropia yezoensis</name>
    <name type="common">Susabi-nori</name>
    <name type="synonym">Porphyra yezoensis</name>
    <dbReference type="NCBI Taxonomy" id="2788"/>
    <lineage>
        <taxon>Eukaryota</taxon>
        <taxon>Rhodophyta</taxon>
        <taxon>Bangiophyceae</taxon>
        <taxon>Bangiales</taxon>
        <taxon>Bangiaceae</taxon>
        <taxon>Pyropia</taxon>
    </lineage>
</organism>
<evidence type="ECO:0000313" key="2">
    <source>
        <dbReference type="Proteomes" id="UP000798662"/>
    </source>
</evidence>
<sequence length="504" mass="49143">MQRAAPRLWGAAASWRRHLATGVTSASRGRSSDGPASVAALARSGAGAYVGGGGQPGAPGAAPLVVHNPYTGGRVATLSDGGAPAAAAATAAAAGAAAAWAATPTADRAAAVGRWADALDAAAGDLAAVLVAEGGKTLADAAAEVAYATSYLRYYATAAAAAHVDAVTPIDLSDGGGGTGVVTKEPVGVVAAITPWNFPLAMLARKVAPAVLAGCTVVAKPAAETPLSALALARLAPLPPGVVNVVATADAAAVGDTWMAAGAVRKVTFTGSTGVGVGLARAAAGTGKRVSLELGGLAPFIVTADADLPAAVGGLLAARLRCSGQTCISPGRVYVHRSVVGAFTSALAEGLAAAAAPGDPAVEPPDGATRVGPLIHSGAVHKVQALIRDALDGGATLVTGGTVVPAADSGGDAGHVVTPALLTGVTDRMRLFREEAFGPVFPLSPFDTLEEVVGRANSLPVGLAAVALSDARVPFGGVRLSGVGREGGLPGLDPYLELKYTLLG</sequence>
<name>A0ACC3BZC3_PYRYE</name>
<comment type="caution">
    <text evidence="1">The sequence shown here is derived from an EMBL/GenBank/DDBJ whole genome shotgun (WGS) entry which is preliminary data.</text>
</comment>
<evidence type="ECO:0000313" key="1">
    <source>
        <dbReference type="EMBL" id="KAK1863064.1"/>
    </source>
</evidence>
<keyword evidence="2" id="KW-1185">Reference proteome</keyword>
<protein>
    <submittedName>
        <fullName evidence="1">Uncharacterized protein</fullName>
    </submittedName>
</protein>
<reference evidence="1" key="1">
    <citation type="submission" date="2019-11" db="EMBL/GenBank/DDBJ databases">
        <title>Nori genome reveals adaptations in red seaweeds to the harsh intertidal environment.</title>
        <authorList>
            <person name="Wang D."/>
            <person name="Mao Y."/>
        </authorList>
    </citation>
    <scope>NUCLEOTIDE SEQUENCE</scope>
    <source>
        <tissue evidence="1">Gametophyte</tissue>
    </source>
</reference>
<dbReference type="Proteomes" id="UP000798662">
    <property type="component" value="Chromosome 2"/>
</dbReference>
<proteinExistence type="predicted"/>
<accession>A0ACC3BZC3</accession>